<dbReference type="Pfam" id="PF18742">
    <property type="entry name" value="DpnII-MboI"/>
    <property type="match status" value="1"/>
</dbReference>
<dbReference type="RefSeq" id="WP_244076177.1">
    <property type="nucleotide sequence ID" value="NZ_AP025581.1"/>
</dbReference>
<gene>
    <name evidence="1" type="ORF">CE91St16_09960</name>
</gene>
<protein>
    <submittedName>
        <fullName evidence="1">Uncharacterized protein</fullName>
    </submittedName>
</protein>
<dbReference type="EMBL" id="BQOL01000001">
    <property type="protein sequence ID" value="GKI18088.1"/>
    <property type="molecule type" value="Genomic_DNA"/>
</dbReference>
<accession>A0AA37KNR2</accession>
<evidence type="ECO:0000313" key="2">
    <source>
        <dbReference type="Proteomes" id="UP001055105"/>
    </source>
</evidence>
<organism evidence="1 2">
    <name type="scientific">Alistipes finegoldii</name>
    <dbReference type="NCBI Taxonomy" id="214856"/>
    <lineage>
        <taxon>Bacteria</taxon>
        <taxon>Pseudomonadati</taxon>
        <taxon>Bacteroidota</taxon>
        <taxon>Bacteroidia</taxon>
        <taxon>Bacteroidales</taxon>
        <taxon>Rikenellaceae</taxon>
        <taxon>Alistipes</taxon>
    </lineage>
</organism>
<name>A0AA37KNR2_9BACT</name>
<evidence type="ECO:0000313" key="1">
    <source>
        <dbReference type="EMBL" id="GKI18088.1"/>
    </source>
</evidence>
<dbReference type="Proteomes" id="UP001055105">
    <property type="component" value="Unassembled WGS sequence"/>
</dbReference>
<dbReference type="AlphaFoldDB" id="A0AA37KNR2"/>
<comment type="caution">
    <text evidence="1">The sequence shown here is derived from an EMBL/GenBank/DDBJ whole genome shotgun (WGS) entry which is preliminary data.</text>
</comment>
<sequence length="242" mass="28633">MTLKELIEQGEQLSADSYDDNRFGTWIRNKERLQEWKRIALMFVQNEYPQHQQTQNFNHIVQQRSQLKKDCDELIAILKAFNAIQPLNKGADYNGILSLIFNNFHTCARQLKRRHANMPTIELENEYDVQDLLHALLRLHFEDVRPEEWTPSYAGNSNRMDFLLNNEEIAIEVKMTRKGLEDKEIGEQLIIDIAKYQIHPKCKTLYCFVYDPDGRIRNPRGLEQDLQQTKSEIKIKAYIRPL</sequence>
<reference evidence="1" key="1">
    <citation type="submission" date="2022-01" db="EMBL/GenBank/DDBJ databases">
        <title>Novel bile acid biosynthetic pathways are enriched in the microbiome of centenarians.</title>
        <authorList>
            <person name="Sato Y."/>
            <person name="Atarashi K."/>
            <person name="Plichta R.D."/>
            <person name="Arai Y."/>
            <person name="Sasajima S."/>
            <person name="Kearney M.S."/>
            <person name="Suda W."/>
            <person name="Takeshita K."/>
            <person name="Sasaki T."/>
            <person name="Okamoto S."/>
            <person name="Skelly N.A."/>
            <person name="Okamura Y."/>
            <person name="Vlamakis H."/>
            <person name="Li Y."/>
            <person name="Tanoue T."/>
            <person name="Takei H."/>
            <person name="Nittono H."/>
            <person name="Narushima S."/>
            <person name="Irie J."/>
            <person name="Itoh H."/>
            <person name="Moriya K."/>
            <person name="Sugiura Y."/>
            <person name="Suematsu M."/>
            <person name="Moritoki N."/>
            <person name="Shibata S."/>
            <person name="Littman R.D."/>
            <person name="Fischbach A.M."/>
            <person name="Uwamino Y."/>
            <person name="Inoue T."/>
            <person name="Honda A."/>
            <person name="Hattori M."/>
            <person name="Murai T."/>
            <person name="Xavier J.R."/>
            <person name="Hirose N."/>
            <person name="Honda K."/>
        </authorList>
    </citation>
    <scope>NUCLEOTIDE SEQUENCE</scope>
    <source>
        <strain evidence="1">CE91-St16</strain>
    </source>
</reference>
<proteinExistence type="predicted"/>